<dbReference type="EMBL" id="BAABIS010000001">
    <property type="protein sequence ID" value="GAA4834919.1"/>
    <property type="molecule type" value="Genomic_DNA"/>
</dbReference>
<name>A0ABP9DA42_9ACTN</name>
<evidence type="ECO:0000313" key="2">
    <source>
        <dbReference type="Proteomes" id="UP001501752"/>
    </source>
</evidence>
<organism evidence="1 2">
    <name type="scientific">Kitasatospora terrestris</name>
    <dbReference type="NCBI Taxonomy" id="258051"/>
    <lineage>
        <taxon>Bacteria</taxon>
        <taxon>Bacillati</taxon>
        <taxon>Actinomycetota</taxon>
        <taxon>Actinomycetes</taxon>
        <taxon>Kitasatosporales</taxon>
        <taxon>Streptomycetaceae</taxon>
        <taxon>Kitasatospora</taxon>
    </lineage>
</organism>
<protein>
    <recommendedName>
        <fullName evidence="3">Transposase</fullName>
    </recommendedName>
</protein>
<sequence>MFRYPSDLSDARWALVEPAPTAWRQARTERALAFGRPPEHDLRDLLDAILYVWHGPPAGWPPRWSQ</sequence>
<evidence type="ECO:0000313" key="1">
    <source>
        <dbReference type="EMBL" id="GAA4834919.1"/>
    </source>
</evidence>
<dbReference type="Proteomes" id="UP001501752">
    <property type="component" value="Unassembled WGS sequence"/>
</dbReference>
<reference evidence="2" key="1">
    <citation type="journal article" date="2019" name="Int. J. Syst. Evol. Microbiol.">
        <title>The Global Catalogue of Microorganisms (GCM) 10K type strain sequencing project: providing services to taxonomists for standard genome sequencing and annotation.</title>
        <authorList>
            <consortium name="The Broad Institute Genomics Platform"/>
            <consortium name="The Broad Institute Genome Sequencing Center for Infectious Disease"/>
            <person name="Wu L."/>
            <person name="Ma J."/>
        </authorList>
    </citation>
    <scope>NUCLEOTIDE SEQUENCE [LARGE SCALE GENOMIC DNA]</scope>
    <source>
        <strain evidence="2">JCM 13006</strain>
    </source>
</reference>
<accession>A0ABP9DA42</accession>
<evidence type="ECO:0008006" key="3">
    <source>
        <dbReference type="Google" id="ProtNLM"/>
    </source>
</evidence>
<comment type="caution">
    <text evidence="1">The sequence shown here is derived from an EMBL/GenBank/DDBJ whole genome shotgun (WGS) entry which is preliminary data.</text>
</comment>
<keyword evidence="2" id="KW-1185">Reference proteome</keyword>
<gene>
    <name evidence="1" type="ORF">GCM10023235_06990</name>
</gene>
<proteinExistence type="predicted"/>